<dbReference type="AlphaFoldDB" id="A0A382Y7S2"/>
<name>A0A382Y7S2_9ZZZZ</name>
<evidence type="ECO:0000256" key="1">
    <source>
        <dbReference type="SAM" id="Phobius"/>
    </source>
</evidence>
<gene>
    <name evidence="2" type="ORF">METZ01_LOCUS432128</name>
</gene>
<dbReference type="EMBL" id="UINC01173595">
    <property type="protein sequence ID" value="SVD79274.1"/>
    <property type="molecule type" value="Genomic_DNA"/>
</dbReference>
<feature type="non-terminal residue" evidence="2">
    <location>
        <position position="89"/>
    </location>
</feature>
<protein>
    <submittedName>
        <fullName evidence="2">Uncharacterized protein</fullName>
    </submittedName>
</protein>
<reference evidence="2" key="1">
    <citation type="submission" date="2018-05" db="EMBL/GenBank/DDBJ databases">
        <authorList>
            <person name="Lanie J.A."/>
            <person name="Ng W.-L."/>
            <person name="Kazmierczak K.M."/>
            <person name="Andrzejewski T.M."/>
            <person name="Davidsen T.M."/>
            <person name="Wayne K.J."/>
            <person name="Tettelin H."/>
            <person name="Glass J.I."/>
            <person name="Rusch D."/>
            <person name="Podicherti R."/>
            <person name="Tsui H.-C.T."/>
            <person name="Winkler M.E."/>
        </authorList>
    </citation>
    <scope>NUCLEOTIDE SEQUENCE</scope>
</reference>
<keyword evidence="1" id="KW-1133">Transmembrane helix</keyword>
<feature type="transmembrane region" description="Helical" evidence="1">
    <location>
        <begin position="29"/>
        <end position="50"/>
    </location>
</feature>
<accession>A0A382Y7S2</accession>
<keyword evidence="1" id="KW-0812">Transmembrane</keyword>
<proteinExistence type="predicted"/>
<feature type="transmembrane region" description="Helical" evidence="1">
    <location>
        <begin position="62"/>
        <end position="79"/>
    </location>
</feature>
<organism evidence="2">
    <name type="scientific">marine metagenome</name>
    <dbReference type="NCBI Taxonomy" id="408172"/>
    <lineage>
        <taxon>unclassified sequences</taxon>
        <taxon>metagenomes</taxon>
        <taxon>ecological metagenomes</taxon>
    </lineage>
</organism>
<evidence type="ECO:0000313" key="2">
    <source>
        <dbReference type="EMBL" id="SVD79274.1"/>
    </source>
</evidence>
<keyword evidence="1" id="KW-0472">Membrane</keyword>
<sequence length="89" mass="10253">MSLYPHSDQIEYPSEPSSQRTRLLTSDSILLNSLTSISGVLSVTVISPPFRLRWLNLHQNCLVDFIFILLSYYFSKVLLMKSHNQKSVH</sequence>